<dbReference type="SUPFAM" id="SSF54236">
    <property type="entry name" value="Ubiquitin-like"/>
    <property type="match status" value="1"/>
</dbReference>
<dbReference type="InterPro" id="IPR029071">
    <property type="entry name" value="Ubiquitin-like_domsf"/>
</dbReference>
<name>A0A7M6DJN6_9CNID</name>
<keyword evidence="3" id="KW-1185">Reference proteome</keyword>
<evidence type="ECO:0000259" key="1">
    <source>
        <dbReference type="PROSITE" id="PS50053"/>
    </source>
</evidence>
<sequence>MAYCDGDSHFNHTCQKFGIKYIGPLKIRSLTMEDTLTDIPHIDSVVDVKRYIRERQNIPIYRQTLMFQGDSIDNDLEHISSIFLKVDSEKEFIFNLLITNLDQPFDVKIRYTYHINLYAPVTIQISDTVAIIKLKFLEEHNPRLSIRPFGQNLQENIKKYKLDPRPLDCYKLHLGNETLELENNKTAQDYNLDSYSELVLTKSKLIRFHFKNSENVIEKSISIWPGITDAREEYKNFKTTL</sequence>
<dbReference type="OrthoDB" id="419317at2759"/>
<accession>A0A7M6DJN6</accession>
<dbReference type="Proteomes" id="UP000594262">
    <property type="component" value="Unplaced"/>
</dbReference>
<evidence type="ECO:0000313" key="3">
    <source>
        <dbReference type="Proteomes" id="UP000594262"/>
    </source>
</evidence>
<feature type="domain" description="Ubiquitin-like" evidence="1">
    <location>
        <begin position="25"/>
        <end position="75"/>
    </location>
</feature>
<proteinExistence type="predicted"/>
<protein>
    <recommendedName>
        <fullName evidence="1">Ubiquitin-like domain-containing protein</fullName>
    </recommendedName>
</protein>
<dbReference type="Gene3D" id="3.10.20.90">
    <property type="entry name" value="Phosphatidylinositol 3-kinase Catalytic Subunit, Chain A, domain 1"/>
    <property type="match status" value="1"/>
</dbReference>
<dbReference type="PROSITE" id="PS50053">
    <property type="entry name" value="UBIQUITIN_2"/>
    <property type="match status" value="1"/>
</dbReference>
<reference evidence="2" key="1">
    <citation type="submission" date="2021-01" db="UniProtKB">
        <authorList>
            <consortium name="EnsemblMetazoa"/>
        </authorList>
    </citation>
    <scope>IDENTIFICATION</scope>
</reference>
<organism evidence="2 3">
    <name type="scientific">Clytia hemisphaerica</name>
    <dbReference type="NCBI Taxonomy" id="252671"/>
    <lineage>
        <taxon>Eukaryota</taxon>
        <taxon>Metazoa</taxon>
        <taxon>Cnidaria</taxon>
        <taxon>Hydrozoa</taxon>
        <taxon>Hydroidolina</taxon>
        <taxon>Leptothecata</taxon>
        <taxon>Obeliida</taxon>
        <taxon>Clytiidae</taxon>
        <taxon>Clytia</taxon>
    </lineage>
</organism>
<dbReference type="EnsemblMetazoa" id="CLYHEMT013255.1">
    <property type="protein sequence ID" value="CLYHEMP013255.1"/>
    <property type="gene ID" value="CLYHEMG013255"/>
</dbReference>
<evidence type="ECO:0000313" key="2">
    <source>
        <dbReference type="EnsemblMetazoa" id="CLYHEMP013255.1"/>
    </source>
</evidence>
<dbReference type="AlphaFoldDB" id="A0A7M6DJN6"/>
<dbReference type="InterPro" id="IPR000626">
    <property type="entry name" value="Ubiquitin-like_dom"/>
</dbReference>